<dbReference type="PANTHER" id="PTHR36152:SF1">
    <property type="entry name" value="UBIQUITIN-LIKE DOMAIN-CONTAINING PROTEIN"/>
    <property type="match status" value="1"/>
</dbReference>
<dbReference type="EMBL" id="RBUF01000229">
    <property type="protein sequence ID" value="RMU75325.1"/>
    <property type="molecule type" value="Genomic_DNA"/>
</dbReference>
<accession>A0A3M5X063</accession>
<reference evidence="1 2" key="1">
    <citation type="submission" date="2018-08" db="EMBL/GenBank/DDBJ databases">
        <title>Recombination of ecologically and evolutionarily significant loci maintains genetic cohesion in the Pseudomonas syringae species complex.</title>
        <authorList>
            <person name="Dillon M."/>
            <person name="Thakur S."/>
            <person name="Almeida R.N.D."/>
            <person name="Weir B.S."/>
            <person name="Guttman D.S."/>
        </authorList>
    </citation>
    <scope>NUCLEOTIDE SEQUENCE [LARGE SCALE GENOMIC DNA]</scope>
    <source>
        <strain evidence="1 2">ICMP 11935</strain>
    </source>
</reference>
<dbReference type="Gene3D" id="2.30.110.20">
    <property type="entry name" value="Hcp1-like"/>
    <property type="match status" value="1"/>
</dbReference>
<dbReference type="InterPro" id="IPR053165">
    <property type="entry name" value="HSI-I_assembly_Hcp1"/>
</dbReference>
<organism evidence="1 2">
    <name type="scientific">Pseudomonas syringae pv. aptata</name>
    <dbReference type="NCBI Taxonomy" id="83167"/>
    <lineage>
        <taxon>Bacteria</taxon>
        <taxon>Pseudomonadati</taxon>
        <taxon>Pseudomonadota</taxon>
        <taxon>Gammaproteobacteria</taxon>
        <taxon>Pseudomonadales</taxon>
        <taxon>Pseudomonadaceae</taxon>
        <taxon>Pseudomonas</taxon>
        <taxon>Pseudomonas syringae</taxon>
    </lineage>
</organism>
<sequence>MSFDAFMTVDGVEGESLDDGHKGWVELLSYQYSAMQSMSQTASSNGGAIAGAVLLGDFQISKYVDRAIPKLFYLY</sequence>
<protein>
    <submittedName>
        <fullName evidence="1">Putative type VI secretion system effector, Hcp1 family</fullName>
    </submittedName>
</protein>
<dbReference type="InterPro" id="IPR036624">
    <property type="entry name" value="Hcp1-lik_sf"/>
</dbReference>
<proteinExistence type="predicted"/>
<dbReference type="SUPFAM" id="SSF141452">
    <property type="entry name" value="Hcp1-like"/>
    <property type="match status" value="1"/>
</dbReference>
<comment type="caution">
    <text evidence="1">The sequence shown here is derived from an EMBL/GenBank/DDBJ whole genome shotgun (WGS) entry which is preliminary data.</text>
</comment>
<dbReference type="Pfam" id="PF05638">
    <property type="entry name" value="T6SS_HCP"/>
    <property type="match status" value="1"/>
</dbReference>
<dbReference type="PANTHER" id="PTHR36152">
    <property type="entry name" value="CYTOPLASMIC PROTEIN-RELATED"/>
    <property type="match status" value="1"/>
</dbReference>
<name>A0A3M5X063_PSEAP</name>
<evidence type="ECO:0000313" key="2">
    <source>
        <dbReference type="Proteomes" id="UP000274315"/>
    </source>
</evidence>
<evidence type="ECO:0000313" key="1">
    <source>
        <dbReference type="EMBL" id="RMU75325.1"/>
    </source>
</evidence>
<dbReference type="Proteomes" id="UP000274315">
    <property type="component" value="Unassembled WGS sequence"/>
</dbReference>
<dbReference type="InterPro" id="IPR008514">
    <property type="entry name" value="T6SS_Hcp"/>
</dbReference>
<gene>
    <name evidence="1" type="ORF">ALP24_100997</name>
</gene>
<dbReference type="AlphaFoldDB" id="A0A3M5X063"/>